<gene>
    <name evidence="1" type="ORF">FZC84_08140</name>
</gene>
<accession>A0A5D4MDN3</accession>
<dbReference type="Proteomes" id="UP000325182">
    <property type="component" value="Unassembled WGS sequence"/>
</dbReference>
<dbReference type="AlphaFoldDB" id="A0A5D4MDN3"/>
<evidence type="ECO:0000313" key="1">
    <source>
        <dbReference type="EMBL" id="TYR99782.1"/>
    </source>
</evidence>
<dbReference type="RefSeq" id="WP_113926956.1">
    <property type="nucleotide sequence ID" value="NZ_VTEG01000004.1"/>
</dbReference>
<reference evidence="1 2" key="1">
    <citation type="submission" date="2019-08" db="EMBL/GenBank/DDBJ databases">
        <title>Bacillus genomes from the desert of Cuatro Cienegas, Coahuila.</title>
        <authorList>
            <person name="Olmedo-Alvarez G."/>
        </authorList>
    </citation>
    <scope>NUCLEOTIDE SEQUENCE [LARGE SCALE GENOMIC DNA]</scope>
    <source>
        <strain evidence="1 2">CH128b_4D</strain>
    </source>
</reference>
<dbReference type="EMBL" id="VTEG01000004">
    <property type="protein sequence ID" value="TYR99782.1"/>
    <property type="molecule type" value="Genomic_DNA"/>
</dbReference>
<proteinExistence type="predicted"/>
<protein>
    <submittedName>
        <fullName evidence="1">Fe3+ hydroxamate ABC transporter substrate-binding protein</fullName>
    </submittedName>
</protein>
<evidence type="ECO:0000313" key="2">
    <source>
        <dbReference type="Proteomes" id="UP000325182"/>
    </source>
</evidence>
<name>A0A5D4MDN3_9BACI</name>
<organism evidence="1 2">
    <name type="scientific">Rossellomorea vietnamensis</name>
    <dbReference type="NCBI Taxonomy" id="218284"/>
    <lineage>
        <taxon>Bacteria</taxon>
        <taxon>Bacillati</taxon>
        <taxon>Bacillota</taxon>
        <taxon>Bacilli</taxon>
        <taxon>Bacillales</taxon>
        <taxon>Bacillaceae</taxon>
        <taxon>Rossellomorea</taxon>
    </lineage>
</organism>
<comment type="caution">
    <text evidence="1">The sequence shown here is derived from an EMBL/GenBank/DDBJ whole genome shotgun (WGS) entry which is preliminary data.</text>
</comment>
<sequence length="60" mass="7152">MFGEKAKCSVCEREIEGEEEVYVKMRWPKRKGMTEIKAYLKNEGKFICQSCFKEGRKREV</sequence>